<dbReference type="EMBL" id="FZNR01000030">
    <property type="protein sequence ID" value="SNS94712.1"/>
    <property type="molecule type" value="Genomic_DNA"/>
</dbReference>
<dbReference type="OrthoDB" id="3514174at2"/>
<name>A0A239IMU5_9ACTN</name>
<dbReference type="AlphaFoldDB" id="A0A239IMU5"/>
<evidence type="ECO:0000313" key="2">
    <source>
        <dbReference type="Proteomes" id="UP000198415"/>
    </source>
</evidence>
<proteinExistence type="predicted"/>
<accession>A0A239IMU5</accession>
<gene>
    <name evidence="1" type="ORF">SAMN06264365_13023</name>
</gene>
<protein>
    <submittedName>
        <fullName evidence="1">Uncharacterized protein</fullName>
    </submittedName>
</protein>
<dbReference type="Proteomes" id="UP000198415">
    <property type="component" value="Unassembled WGS sequence"/>
</dbReference>
<reference evidence="1 2" key="1">
    <citation type="submission" date="2017-06" db="EMBL/GenBank/DDBJ databases">
        <authorList>
            <person name="Kim H.J."/>
            <person name="Triplett B.A."/>
        </authorList>
    </citation>
    <scope>NUCLEOTIDE SEQUENCE [LARGE SCALE GENOMIC DNA]</scope>
    <source>
        <strain evidence="1 2">DSM 43151</strain>
    </source>
</reference>
<keyword evidence="2" id="KW-1185">Reference proteome</keyword>
<organism evidence="1 2">
    <name type="scientific">Actinoplanes regularis</name>
    <dbReference type="NCBI Taxonomy" id="52697"/>
    <lineage>
        <taxon>Bacteria</taxon>
        <taxon>Bacillati</taxon>
        <taxon>Actinomycetota</taxon>
        <taxon>Actinomycetes</taxon>
        <taxon>Micromonosporales</taxon>
        <taxon>Micromonosporaceae</taxon>
        <taxon>Actinoplanes</taxon>
    </lineage>
</organism>
<evidence type="ECO:0000313" key="1">
    <source>
        <dbReference type="EMBL" id="SNS94712.1"/>
    </source>
</evidence>
<sequence length="195" mass="22284">MRSSNLSIKAPRRAGQSLLRCVTRREAAEALAVGLVESVVMADSQERQPHLEHRGFDWPPGGVNPFDRSFPEAGRLYWAHERPSLLFPANQQPELSELDRAIPKGYTTLLLMERVAVVTLGQRGRREWKHQALHRSVGPFQEYQLIVAPDGPNEKYLMVGAIWPFQWTHRDAVRLGQLTGRVVLVCRVLSYENWH</sequence>
<dbReference type="RefSeq" id="WP_143232859.1">
    <property type="nucleotide sequence ID" value="NZ_BOMU01000109.1"/>
</dbReference>